<dbReference type="EMBL" id="CAJPDR010000001">
    <property type="protein sequence ID" value="CAF9902948.1"/>
    <property type="molecule type" value="Genomic_DNA"/>
</dbReference>
<feature type="compositionally biased region" description="Basic and acidic residues" evidence="1">
    <location>
        <begin position="141"/>
        <end position="150"/>
    </location>
</feature>
<feature type="region of interest" description="Disordered" evidence="1">
    <location>
        <begin position="97"/>
        <end position="165"/>
    </location>
</feature>
<evidence type="ECO:0000256" key="1">
    <source>
        <dbReference type="SAM" id="MobiDB-lite"/>
    </source>
</evidence>
<feature type="compositionally biased region" description="Polar residues" evidence="1">
    <location>
        <begin position="249"/>
        <end position="267"/>
    </location>
</feature>
<feature type="region of interest" description="Disordered" evidence="1">
    <location>
        <begin position="588"/>
        <end position="695"/>
    </location>
</feature>
<feature type="compositionally biased region" description="Polar residues" evidence="1">
    <location>
        <begin position="361"/>
        <end position="374"/>
    </location>
</feature>
<evidence type="ECO:0000313" key="2">
    <source>
        <dbReference type="EMBL" id="CAF9902948.1"/>
    </source>
</evidence>
<feature type="region of interest" description="Disordered" evidence="1">
    <location>
        <begin position="729"/>
        <end position="794"/>
    </location>
</feature>
<dbReference type="AlphaFoldDB" id="A0A8H3I3B4"/>
<reference evidence="2" key="1">
    <citation type="submission" date="2021-03" db="EMBL/GenBank/DDBJ databases">
        <authorList>
            <person name="Tagirdzhanova G."/>
        </authorList>
    </citation>
    <scope>NUCLEOTIDE SEQUENCE</scope>
</reference>
<feature type="region of interest" description="Disordered" evidence="1">
    <location>
        <begin position="1"/>
        <end position="29"/>
    </location>
</feature>
<feature type="compositionally biased region" description="Low complexity" evidence="1">
    <location>
        <begin position="780"/>
        <end position="789"/>
    </location>
</feature>
<sequence length="959" mass="104518">MARTLQTARLNHPAPVSNPTANPPTTSPRLHTDFMEVKVHTAKCDSCDKHNKLTLYRCTECGQHVCSLCWNKKLADGTHDFGANFRDVPELNANRVIEDDDADGEKEHGNEGRAHSRRRVHVISDDEDDDLAVLKPASTRENADANDASKQHKQKKNVIMNDNLREDHEDELPRLWPILLARRLPVLRPAVPAANTSVTESANRVTQRNPHIHEGDSDPEHQSIVRVYDDLGRQIIPSPYVFVGDQETNPQTCHPSQSSMTHQQVNRSAPLHAQPAIYRPRPGADLDQQAARNQYAFANSQPTNRQAPRPAQPLIAQQQATHLASRQIQPAVYRPRPGADLDKQAARNQLAFANRKRINHQAPQPGQASVSHQQGVHPAPHPAQTSISQQHAQTAANMDQVAARNQQAHRLNQQAEAYANAKQMNARNRQNLTSHQNTWPAANSDQLAAHYRQAFISNQLSSSGANCAEARDRHQAYLSRHQANRPTPPAQTLVLHSDATESSSFSAQASLSQEHAALLNSRQTQHPIATQGRPSGPSGGIQGRERSPEVLEAAGVLLFYAGVEKYPGVPFRSDQDATGVSKLLSAADQLDKASPGRSEYPWSSKTLVDKSGAAGTTSVSPRGPALNPNPRSSDADSANARLDKHRARLAGLQSPSGTRNTVSDLPASLRGHPSHRHATLQPDSGPALPDTSAAQFHGSNLRGARSYPSPRSPMSDHAATYLNQWNSGRAALPSRSNSSPVDIPAPQLDHPRSPVPALHSRSTTSVHDTVASGTEEVEAAEASSQAPSAPMSVTEARRDVDVVLRGPEVEILEDEESRRSEAWALQNNPWTAGRDKGTQKARARAPEPIIWLHAEGIAEKHQRGEKQSERKKNKEQKASGDVDVVDARKRMGKGEHSEQIDDDGSDVEITSWIKLDSNKTTGKQGASNAGAKGSEPGRKIKKGVAYVKKSEGKGQKDVT</sequence>
<feature type="compositionally biased region" description="Polar residues" evidence="1">
    <location>
        <begin position="195"/>
        <end position="209"/>
    </location>
</feature>
<feature type="region of interest" description="Disordered" evidence="1">
    <location>
        <begin position="360"/>
        <end position="409"/>
    </location>
</feature>
<proteinExistence type="predicted"/>
<feature type="region of interest" description="Disordered" evidence="1">
    <location>
        <begin position="249"/>
        <end position="268"/>
    </location>
</feature>
<comment type="caution">
    <text evidence="2">The sequence shown here is derived from an EMBL/GenBank/DDBJ whole genome shotgun (WGS) entry which is preliminary data.</text>
</comment>
<organism evidence="2 3">
    <name type="scientific">Alectoria fallacina</name>
    <dbReference type="NCBI Taxonomy" id="1903189"/>
    <lineage>
        <taxon>Eukaryota</taxon>
        <taxon>Fungi</taxon>
        <taxon>Dikarya</taxon>
        <taxon>Ascomycota</taxon>
        <taxon>Pezizomycotina</taxon>
        <taxon>Lecanoromycetes</taxon>
        <taxon>OSLEUM clade</taxon>
        <taxon>Lecanoromycetidae</taxon>
        <taxon>Lecanorales</taxon>
        <taxon>Lecanorineae</taxon>
        <taxon>Parmeliaceae</taxon>
        <taxon>Alectoria</taxon>
    </lineage>
</organism>
<protein>
    <submittedName>
        <fullName evidence="2">Uncharacterized protein</fullName>
    </submittedName>
</protein>
<dbReference type="Proteomes" id="UP000664203">
    <property type="component" value="Unassembled WGS sequence"/>
</dbReference>
<feature type="compositionally biased region" description="Basic and acidic residues" evidence="1">
    <location>
        <begin position="857"/>
        <end position="899"/>
    </location>
</feature>
<feature type="compositionally biased region" description="Basic and acidic residues" evidence="1">
    <location>
        <begin position="105"/>
        <end position="114"/>
    </location>
</feature>
<feature type="region of interest" description="Disordered" evidence="1">
    <location>
        <begin position="857"/>
        <end position="959"/>
    </location>
</feature>
<feature type="compositionally biased region" description="Polar residues" evidence="1">
    <location>
        <begin position="918"/>
        <end position="927"/>
    </location>
</feature>
<feature type="compositionally biased region" description="Basic and acidic residues" evidence="1">
    <location>
        <begin position="948"/>
        <end position="959"/>
    </location>
</feature>
<evidence type="ECO:0000313" key="3">
    <source>
        <dbReference type="Proteomes" id="UP000664203"/>
    </source>
</evidence>
<gene>
    <name evidence="2" type="ORF">ALECFALPRED_000079</name>
</gene>
<accession>A0A8H3I3B4</accession>
<dbReference type="OrthoDB" id="4755622at2759"/>
<keyword evidence="3" id="KW-1185">Reference proteome</keyword>
<feature type="region of interest" description="Disordered" evidence="1">
    <location>
        <begin position="524"/>
        <end position="544"/>
    </location>
</feature>
<feature type="compositionally biased region" description="Polar residues" evidence="1">
    <location>
        <begin position="653"/>
        <end position="663"/>
    </location>
</feature>
<name>A0A8H3I3B4_9LECA</name>
<feature type="compositionally biased region" description="Polar residues" evidence="1">
    <location>
        <begin position="383"/>
        <end position="409"/>
    </location>
</feature>
<feature type="region of interest" description="Disordered" evidence="1">
    <location>
        <begin position="195"/>
        <end position="218"/>
    </location>
</feature>